<dbReference type="Gene3D" id="3.40.190.10">
    <property type="entry name" value="Periplasmic binding protein-like II"/>
    <property type="match status" value="2"/>
</dbReference>
<evidence type="ECO:0000256" key="1">
    <source>
        <dbReference type="ARBA" id="ARBA00022729"/>
    </source>
</evidence>
<dbReference type="InterPro" id="IPR050811">
    <property type="entry name" value="Phosphate_ABC_transporter"/>
</dbReference>
<accession>A0AAE3KP25</accession>
<dbReference type="Pfam" id="PF12849">
    <property type="entry name" value="PBP_like_2"/>
    <property type="match status" value="1"/>
</dbReference>
<dbReference type="InterPro" id="IPR024370">
    <property type="entry name" value="PBP_domain"/>
</dbReference>
<dbReference type="PANTHER" id="PTHR30570:SF1">
    <property type="entry name" value="PHOSPHATE-BINDING PROTEIN PSTS"/>
    <property type="match status" value="1"/>
</dbReference>
<reference evidence="4" key="1">
    <citation type="submission" date="2022-06" db="EMBL/GenBank/DDBJ databases">
        <title>New cyanobacteria of genus Symplocastrum in benthos of Lake Baikal.</title>
        <authorList>
            <person name="Sorokovikova E."/>
            <person name="Tikhonova I."/>
            <person name="Krasnopeev A."/>
            <person name="Evseev P."/>
            <person name="Gladkikh A."/>
            <person name="Belykh O."/>
        </authorList>
    </citation>
    <scope>NUCLEOTIDE SEQUENCE</scope>
    <source>
        <strain evidence="4">BBK-W-15</strain>
    </source>
</reference>
<protein>
    <submittedName>
        <fullName evidence="4">PstS family phosphate ABC transporter substrate-binding protein</fullName>
    </submittedName>
</protein>
<dbReference type="RefSeq" id="WP_254012052.1">
    <property type="nucleotide sequence ID" value="NZ_JAMZMM010000103.1"/>
</dbReference>
<dbReference type="EMBL" id="JAMZMM010000103">
    <property type="protein sequence ID" value="MCP2729268.1"/>
    <property type="molecule type" value="Genomic_DNA"/>
</dbReference>
<dbReference type="SUPFAM" id="SSF53850">
    <property type="entry name" value="Periplasmic binding protein-like II"/>
    <property type="match status" value="1"/>
</dbReference>
<dbReference type="CDD" id="cd13654">
    <property type="entry name" value="PBP2_phosphate_like_2"/>
    <property type="match status" value="1"/>
</dbReference>
<feature type="region of interest" description="Disordered" evidence="2">
    <location>
        <begin position="49"/>
        <end position="78"/>
    </location>
</feature>
<dbReference type="PANTHER" id="PTHR30570">
    <property type="entry name" value="PERIPLASMIC PHOSPHATE BINDING COMPONENT OF PHOSPHATE ABC TRANSPORTER"/>
    <property type="match status" value="1"/>
</dbReference>
<sequence>MKLVQLGRNNYIVNKKAKVDRRSLTALCFLPLAFCLLTLPSCSSGKTPLVSPSGEVGSGNPEDKGASPTPSSSGLSGEVKIDGSSSLFLLSEAMGEAFQKSNSGVKLIVNSSSTGAGFRKFCAGETDISNASRPIKPEEIELCKKGNIEYIELPISADGIVVVVNPQNKAVVPNPQDKTVAVNPQDKTVVATPQKKALECLKVEELKKIWAPSAQGSIKTWDQINSKFTKKPITLFGPDKDSGTYDFFTKVIIGEAGKSRTDYTANKDDNFLVLNVAADKNAMGFFSYAYYETNKDKLKVVGIDSGKGCVNPTPETITDGTYRPLTRPEFIYIKKESASRPEVKAFVEFLLSTTAKKLFLEIGYIPLPEELIKEVQQHFAEGKLGSRFEGKGSQVGVTIKDLMTEEKKPE</sequence>
<evidence type="ECO:0000313" key="4">
    <source>
        <dbReference type="EMBL" id="MCP2729268.1"/>
    </source>
</evidence>
<organism evidence="4 5">
    <name type="scientific">Limnofasciculus baicalensis BBK-W-15</name>
    <dbReference type="NCBI Taxonomy" id="2699891"/>
    <lineage>
        <taxon>Bacteria</taxon>
        <taxon>Bacillati</taxon>
        <taxon>Cyanobacteriota</taxon>
        <taxon>Cyanophyceae</taxon>
        <taxon>Coleofasciculales</taxon>
        <taxon>Coleofasciculaceae</taxon>
        <taxon>Limnofasciculus</taxon>
        <taxon>Limnofasciculus baicalensis</taxon>
    </lineage>
</organism>
<feature type="domain" description="PBP" evidence="3">
    <location>
        <begin position="70"/>
        <end position="352"/>
    </location>
</feature>
<proteinExistence type="predicted"/>
<evidence type="ECO:0000256" key="2">
    <source>
        <dbReference type="SAM" id="MobiDB-lite"/>
    </source>
</evidence>
<evidence type="ECO:0000259" key="3">
    <source>
        <dbReference type="Pfam" id="PF12849"/>
    </source>
</evidence>
<dbReference type="Proteomes" id="UP001204953">
    <property type="component" value="Unassembled WGS sequence"/>
</dbReference>
<evidence type="ECO:0000313" key="5">
    <source>
        <dbReference type="Proteomes" id="UP001204953"/>
    </source>
</evidence>
<gene>
    <name evidence="4" type="ORF">NJ959_12455</name>
</gene>
<keyword evidence="1" id="KW-0732">Signal</keyword>
<keyword evidence="5" id="KW-1185">Reference proteome</keyword>
<comment type="caution">
    <text evidence="4">The sequence shown here is derived from an EMBL/GenBank/DDBJ whole genome shotgun (WGS) entry which is preliminary data.</text>
</comment>
<dbReference type="AlphaFoldDB" id="A0AAE3KP25"/>
<name>A0AAE3KP25_9CYAN</name>